<evidence type="ECO:0000313" key="2">
    <source>
        <dbReference type="EMBL" id="MFC6887135.1"/>
    </source>
</evidence>
<gene>
    <name evidence="2" type="ORF">ACFQKB_45755</name>
</gene>
<dbReference type="Pfam" id="PF13830">
    <property type="entry name" value="DUF4192"/>
    <property type="match status" value="1"/>
</dbReference>
<keyword evidence="3" id="KW-1185">Reference proteome</keyword>
<sequence>MDLDTGVERTPLVIRSAQDAIAAVPYMLGYHPGRSLVVIGYDGPHTTCAVRLDLPPPDEARAAAERVAAVLAGNRFRQALVLGYGDADEVAPAVAPMCAALDASGLDVTDAIRVADGRWWSLTSPGRCPPEGHAYDAGTSVVPAQATLAGHVVLADRAELARSVEPVGGDARAAMRAATDRAERRYFGWFREGLAPARIDTRLAGEGLSLLPGLLSDFRAGRRPTDDEVAWLGVLLTSTRVRDEAWVRIDEDAPAADIEFWSDVVRRVEDRYSEAPACLLAFAAYVSGDGGLANIALDRADPDYSMGVLLREMIAVGIPPSKVRLRMTPEQLALAYTDREEPPRPTDHLFLADRPPQRHGDHTPGEEDRKAS</sequence>
<evidence type="ECO:0000313" key="3">
    <source>
        <dbReference type="Proteomes" id="UP001596380"/>
    </source>
</evidence>
<accession>A0ABW2D3C3</accession>
<feature type="compositionally biased region" description="Basic and acidic residues" evidence="1">
    <location>
        <begin position="337"/>
        <end position="372"/>
    </location>
</feature>
<dbReference type="RefSeq" id="WP_160823197.1">
    <property type="nucleotide sequence ID" value="NZ_JBHSXE010000001.1"/>
</dbReference>
<comment type="caution">
    <text evidence="2">The sequence shown here is derived from an EMBL/GenBank/DDBJ whole genome shotgun (WGS) entry which is preliminary data.</text>
</comment>
<dbReference type="EMBL" id="JBHSXS010000070">
    <property type="protein sequence ID" value="MFC6887135.1"/>
    <property type="molecule type" value="Genomic_DNA"/>
</dbReference>
<reference evidence="3" key="1">
    <citation type="journal article" date="2019" name="Int. J. Syst. Evol. Microbiol.">
        <title>The Global Catalogue of Microorganisms (GCM) 10K type strain sequencing project: providing services to taxonomists for standard genome sequencing and annotation.</title>
        <authorList>
            <consortium name="The Broad Institute Genomics Platform"/>
            <consortium name="The Broad Institute Genome Sequencing Center for Infectious Disease"/>
            <person name="Wu L."/>
            <person name="Ma J."/>
        </authorList>
    </citation>
    <scope>NUCLEOTIDE SEQUENCE [LARGE SCALE GENOMIC DNA]</scope>
    <source>
        <strain evidence="3">JCM 3369</strain>
    </source>
</reference>
<feature type="region of interest" description="Disordered" evidence="1">
    <location>
        <begin position="336"/>
        <end position="372"/>
    </location>
</feature>
<dbReference type="Proteomes" id="UP001596380">
    <property type="component" value="Unassembled WGS sequence"/>
</dbReference>
<name>A0ABW2D3C3_9ACTN</name>
<dbReference type="InterPro" id="IPR025447">
    <property type="entry name" value="DUF4192"/>
</dbReference>
<protein>
    <submittedName>
        <fullName evidence="2">DUF4192 domain-containing protein</fullName>
    </submittedName>
</protein>
<proteinExistence type="predicted"/>
<evidence type="ECO:0000256" key="1">
    <source>
        <dbReference type="SAM" id="MobiDB-lite"/>
    </source>
</evidence>
<organism evidence="2 3">
    <name type="scientific">Actinomadura yumaensis</name>
    <dbReference type="NCBI Taxonomy" id="111807"/>
    <lineage>
        <taxon>Bacteria</taxon>
        <taxon>Bacillati</taxon>
        <taxon>Actinomycetota</taxon>
        <taxon>Actinomycetes</taxon>
        <taxon>Streptosporangiales</taxon>
        <taxon>Thermomonosporaceae</taxon>
        <taxon>Actinomadura</taxon>
    </lineage>
</organism>